<protein>
    <submittedName>
        <fullName evidence="3">Uncharacterized protein</fullName>
    </submittedName>
</protein>
<evidence type="ECO:0000313" key="2">
    <source>
        <dbReference type="EMBL" id="CAF1556527.1"/>
    </source>
</evidence>
<dbReference type="EMBL" id="CAJOAZ010018430">
    <property type="protein sequence ID" value="CAF4326084.1"/>
    <property type="molecule type" value="Genomic_DNA"/>
</dbReference>
<dbReference type="Proteomes" id="UP000663845">
    <property type="component" value="Unassembled WGS sequence"/>
</dbReference>
<keyword evidence="1" id="KW-0472">Membrane</keyword>
<name>A0A820JF16_9BILA</name>
<keyword evidence="1" id="KW-0812">Transmembrane</keyword>
<sequence length="107" mass="10700">MDWKKYGLLFNSSATSAILLLILEIPGGLPDPTSLGGLADSVGLGGLTDSLGLGGLADSVGLGGLTGFLSPGGRPDPPRLVPQGDSIAIDNIELRVCSTAHSDPSST</sequence>
<proteinExistence type="predicted"/>
<dbReference type="Proteomes" id="UP000663844">
    <property type="component" value="Unassembled WGS sequence"/>
</dbReference>
<evidence type="ECO:0000313" key="3">
    <source>
        <dbReference type="EMBL" id="CAF4326084.1"/>
    </source>
</evidence>
<keyword evidence="1" id="KW-1133">Transmembrane helix</keyword>
<organism evidence="3 4">
    <name type="scientific">Adineta steineri</name>
    <dbReference type="NCBI Taxonomy" id="433720"/>
    <lineage>
        <taxon>Eukaryota</taxon>
        <taxon>Metazoa</taxon>
        <taxon>Spiralia</taxon>
        <taxon>Gnathifera</taxon>
        <taxon>Rotifera</taxon>
        <taxon>Eurotatoria</taxon>
        <taxon>Bdelloidea</taxon>
        <taxon>Adinetida</taxon>
        <taxon>Adinetidae</taxon>
        <taxon>Adineta</taxon>
    </lineage>
</organism>
<comment type="caution">
    <text evidence="3">The sequence shown here is derived from an EMBL/GenBank/DDBJ whole genome shotgun (WGS) entry which is preliminary data.</text>
</comment>
<dbReference type="AlphaFoldDB" id="A0A820JF16"/>
<evidence type="ECO:0000256" key="1">
    <source>
        <dbReference type="SAM" id="Phobius"/>
    </source>
</evidence>
<evidence type="ECO:0000313" key="4">
    <source>
        <dbReference type="Proteomes" id="UP000663844"/>
    </source>
</evidence>
<gene>
    <name evidence="2" type="ORF">JYZ213_LOCUS46630</name>
    <name evidence="3" type="ORF">OXD698_LOCUS47436</name>
</gene>
<dbReference type="EMBL" id="CAJNOG010006014">
    <property type="protein sequence ID" value="CAF1556527.1"/>
    <property type="molecule type" value="Genomic_DNA"/>
</dbReference>
<reference evidence="3" key="1">
    <citation type="submission" date="2021-02" db="EMBL/GenBank/DDBJ databases">
        <authorList>
            <person name="Nowell W R."/>
        </authorList>
    </citation>
    <scope>NUCLEOTIDE SEQUENCE</scope>
</reference>
<accession>A0A820JF16</accession>
<feature type="non-terminal residue" evidence="3">
    <location>
        <position position="107"/>
    </location>
</feature>
<feature type="transmembrane region" description="Helical" evidence="1">
    <location>
        <begin position="6"/>
        <end position="23"/>
    </location>
</feature>